<organism evidence="4 5">
    <name type="scientific">Cellulomonas gilvus (strain ATCC 13127 / NRRL B-14078)</name>
    <name type="common">Cellvibrio gilvus</name>
    <dbReference type="NCBI Taxonomy" id="593907"/>
    <lineage>
        <taxon>Bacteria</taxon>
        <taxon>Bacillati</taxon>
        <taxon>Actinomycetota</taxon>
        <taxon>Actinomycetes</taxon>
        <taxon>Micrococcales</taxon>
        <taxon>Cellulomonadaceae</taxon>
        <taxon>Cellulomonas</taxon>
    </lineage>
</organism>
<dbReference type="InterPro" id="IPR000182">
    <property type="entry name" value="GNAT_dom"/>
</dbReference>
<dbReference type="AlphaFoldDB" id="F8A7L6"/>
<name>F8A7L6_CELGA</name>
<dbReference type="EMBL" id="CP002665">
    <property type="protein sequence ID" value="AEI12418.1"/>
    <property type="molecule type" value="Genomic_DNA"/>
</dbReference>
<dbReference type="GO" id="GO:0016747">
    <property type="term" value="F:acyltransferase activity, transferring groups other than amino-acyl groups"/>
    <property type="evidence" value="ECO:0007669"/>
    <property type="project" value="InterPro"/>
</dbReference>
<proteinExistence type="predicted"/>
<feature type="domain" description="N-acetyltransferase" evidence="3">
    <location>
        <begin position="3"/>
        <end position="170"/>
    </location>
</feature>
<dbReference type="KEGG" id="cga:Celgi_1916"/>
<keyword evidence="1 4" id="KW-0808">Transferase</keyword>
<evidence type="ECO:0000256" key="2">
    <source>
        <dbReference type="ARBA" id="ARBA00023315"/>
    </source>
</evidence>
<dbReference type="RefSeq" id="WP_013883937.1">
    <property type="nucleotide sequence ID" value="NC_015671.1"/>
</dbReference>
<reference evidence="5" key="1">
    <citation type="submission" date="2011-04" db="EMBL/GenBank/DDBJ databases">
        <title>Complete sequence of Cellvibrio gilvus ATCC 13127.</title>
        <authorList>
            <person name="Lucas S."/>
            <person name="Han J."/>
            <person name="Lapidus A."/>
            <person name="Cheng J.-F."/>
            <person name="Goodwin L."/>
            <person name="Pitluck S."/>
            <person name="Peters L."/>
            <person name="Munk A."/>
            <person name="Detter J.C."/>
            <person name="Han C."/>
            <person name="Tapia R."/>
            <person name="Land M."/>
            <person name="Hauser L."/>
            <person name="Kyrpides N."/>
            <person name="Ivanova N."/>
            <person name="Ovchinnikova G."/>
            <person name="Pagani I."/>
            <person name="Mead D."/>
            <person name="Brumm P."/>
            <person name="Woyke T."/>
        </authorList>
    </citation>
    <scope>NUCLEOTIDE SEQUENCE [LARGE SCALE GENOMIC DNA]</scope>
    <source>
        <strain evidence="5">ATCC 13127 / NRRL B-14078</strain>
    </source>
</reference>
<dbReference type="HOGENOM" id="CLU_081840_3_2_11"/>
<gene>
    <name evidence="4" type="ordered locus">Celgi_1916</name>
</gene>
<dbReference type="Gene3D" id="3.40.630.30">
    <property type="match status" value="1"/>
</dbReference>
<evidence type="ECO:0000256" key="1">
    <source>
        <dbReference type="ARBA" id="ARBA00022679"/>
    </source>
</evidence>
<evidence type="ECO:0000313" key="5">
    <source>
        <dbReference type="Proteomes" id="UP000000485"/>
    </source>
</evidence>
<dbReference type="Proteomes" id="UP000000485">
    <property type="component" value="Chromosome"/>
</dbReference>
<dbReference type="SUPFAM" id="SSF55729">
    <property type="entry name" value="Acyl-CoA N-acyltransferases (Nat)"/>
    <property type="match status" value="1"/>
</dbReference>
<dbReference type="InterPro" id="IPR050832">
    <property type="entry name" value="Bact_Acetyltransf"/>
</dbReference>
<dbReference type="CDD" id="cd04301">
    <property type="entry name" value="NAT_SF"/>
    <property type="match status" value="1"/>
</dbReference>
<keyword evidence="2" id="KW-0012">Acyltransferase</keyword>
<dbReference type="PANTHER" id="PTHR43877">
    <property type="entry name" value="AMINOALKYLPHOSPHONATE N-ACETYLTRANSFERASE-RELATED-RELATED"/>
    <property type="match status" value="1"/>
</dbReference>
<protein>
    <submittedName>
        <fullName evidence="4">GCN5-related N-acetyltransferase</fullName>
    </submittedName>
</protein>
<evidence type="ECO:0000259" key="3">
    <source>
        <dbReference type="PROSITE" id="PS51186"/>
    </source>
</evidence>
<dbReference type="eggNOG" id="COG3153">
    <property type="taxonomic scope" value="Bacteria"/>
</dbReference>
<evidence type="ECO:0000313" key="4">
    <source>
        <dbReference type="EMBL" id="AEI12418.1"/>
    </source>
</evidence>
<dbReference type="PANTHER" id="PTHR43877:SF2">
    <property type="entry name" value="AMINOALKYLPHOSPHONATE N-ACETYLTRANSFERASE-RELATED"/>
    <property type="match status" value="1"/>
</dbReference>
<dbReference type="InterPro" id="IPR016181">
    <property type="entry name" value="Acyl_CoA_acyltransferase"/>
</dbReference>
<dbReference type="PROSITE" id="PS51186">
    <property type="entry name" value="GNAT"/>
    <property type="match status" value="1"/>
</dbReference>
<dbReference type="STRING" id="593907.Celgi_1916"/>
<dbReference type="Pfam" id="PF13527">
    <property type="entry name" value="Acetyltransf_9"/>
    <property type="match status" value="1"/>
</dbReference>
<keyword evidence="5" id="KW-1185">Reference proteome</keyword>
<sequence>MRTQISPETPDDVAAVREVVRIAFGDEGERVAALLDALRASSAFVPALSLVARHADGVVGHTLLTRSWLDAPERLVEVLVLSPLAVAPHAQGRGIGTALLAAAQARAAAEGWPLLFLEGDPGFYATRGWAPAHPLGFEAPSSRIPAPAFQVAVLPAYEPWMTGRLVYTDPFWAQDCVGLR</sequence>
<accession>F8A7L6</accession>